<dbReference type="CDD" id="cd02227">
    <property type="entry name" value="cupin_TM1112-like"/>
    <property type="match status" value="1"/>
</dbReference>
<dbReference type="Proteomes" id="UP000237823">
    <property type="component" value="Unassembled WGS sequence"/>
</dbReference>
<dbReference type="InterPro" id="IPR011051">
    <property type="entry name" value="RmlC_Cupin_sf"/>
</dbReference>
<evidence type="ECO:0000313" key="4">
    <source>
        <dbReference type="EMBL" id="MDR8431257.1"/>
    </source>
</evidence>
<dbReference type="KEGG" id="abw:BL01_04890"/>
<feature type="domain" description="(S)-ureidoglycine aminohydrolase cupin" evidence="1">
    <location>
        <begin position="40"/>
        <end position="113"/>
    </location>
</feature>
<evidence type="ECO:0000313" key="7">
    <source>
        <dbReference type="Proteomes" id="UP000237823"/>
    </source>
</evidence>
<evidence type="ECO:0000313" key="9">
    <source>
        <dbReference type="Proteomes" id="UP000634608"/>
    </source>
</evidence>
<name>A0A219C6Q1_ACIBA</name>
<reference evidence="2" key="3">
    <citation type="submission" date="2020-08" db="EMBL/GenBank/DDBJ databases">
        <title>Diversity of carbapenem-resistant Acinetobacter baumannii and bacteriophage-mediated spread of the Oxa23 carbapenemase.</title>
        <authorList>
            <person name="Abouelfetouh A."/>
            <person name="Mattock J."/>
            <person name="Turner D."/>
            <person name="Li E."/>
            <person name="Evans B.A."/>
        </authorList>
    </citation>
    <scope>NUCLEOTIDE SEQUENCE</scope>
    <source>
        <strain evidence="2">A86</strain>
    </source>
</reference>
<proteinExistence type="predicted"/>
<dbReference type="Proteomes" id="UP000516419">
    <property type="component" value="Chromosome"/>
</dbReference>
<dbReference type="EMBL" id="JACSVK010000010">
    <property type="protein sequence ID" value="MBD0219419.1"/>
    <property type="molecule type" value="Genomic_DNA"/>
</dbReference>
<evidence type="ECO:0000259" key="1">
    <source>
        <dbReference type="Pfam" id="PF05899"/>
    </source>
</evidence>
<dbReference type="AlphaFoldDB" id="A0A219C6Q1"/>
<evidence type="ECO:0000313" key="5">
    <source>
        <dbReference type="EMBL" id="PRN34520.1"/>
    </source>
</evidence>
<reference evidence="3" key="2">
    <citation type="submission" date="2019-07" db="EMBL/GenBank/DDBJ databases">
        <title>Biological characteristics of mucoid Acinetobacter baumannii from a general hospital in China.</title>
        <authorList>
            <person name="Hua X."/>
            <person name="Yu Y."/>
        </authorList>
    </citation>
    <scope>NUCLEOTIDE SEQUENCE [LARGE SCALE GENOMIC DNA]</scope>
    <source>
        <strain evidence="3">N41</strain>
        <strain evidence="4">N8</strain>
    </source>
</reference>
<dbReference type="eggNOG" id="COG3450">
    <property type="taxonomic scope" value="Bacteria"/>
</dbReference>
<dbReference type="SUPFAM" id="SSF51182">
    <property type="entry name" value="RmlC-like cupins"/>
    <property type="match status" value="1"/>
</dbReference>
<dbReference type="Proteomes" id="UP000634608">
    <property type="component" value="Unassembled WGS sequence"/>
</dbReference>
<dbReference type="STRING" id="1096995.BJAB07104_02774"/>
<dbReference type="Gene3D" id="2.60.120.10">
    <property type="entry name" value="Jelly Rolls"/>
    <property type="match status" value="1"/>
</dbReference>
<dbReference type="EMBL" id="VMBB01000003">
    <property type="protein sequence ID" value="MDR8259566.1"/>
    <property type="molecule type" value="Genomic_DNA"/>
</dbReference>
<dbReference type="PANTHER" id="PTHR40943:SF1">
    <property type="entry name" value="CYTOPLASMIC PROTEIN"/>
    <property type="match status" value="1"/>
</dbReference>
<protein>
    <submittedName>
        <fullName evidence="3">Cupin domain-containing protein</fullName>
    </submittedName>
    <submittedName>
        <fullName evidence="2">DUF861 domain-containing protein</fullName>
    </submittedName>
</protein>
<gene>
    <name evidence="5" type="ORF">B9W25_11220</name>
    <name evidence="4" type="ORF">FPK63_09225</name>
    <name evidence="3" type="ORF">FPK87_03575</name>
    <name evidence="6" type="ORF">FQZ18_05875</name>
    <name evidence="2" type="ORF">IAG11_05895</name>
</gene>
<dbReference type="RefSeq" id="WP_000210402.1">
    <property type="nucleotide sequence ID" value="NZ_AP024415.1"/>
</dbReference>
<dbReference type="InterPro" id="IPR008579">
    <property type="entry name" value="UGlyAH_Cupin_dom"/>
</dbReference>
<dbReference type="PANTHER" id="PTHR40943">
    <property type="entry name" value="CYTOPLASMIC PROTEIN-RELATED"/>
    <property type="match status" value="1"/>
</dbReference>
<dbReference type="InterPro" id="IPR014710">
    <property type="entry name" value="RmlC-like_jellyroll"/>
</dbReference>
<dbReference type="EMBL" id="VMAF01000010">
    <property type="protein sequence ID" value="MDR8431257.1"/>
    <property type="molecule type" value="Genomic_DNA"/>
</dbReference>
<accession>A0A219C6Q1</accession>
<dbReference type="Pfam" id="PF05899">
    <property type="entry name" value="Cupin_3"/>
    <property type="match status" value="1"/>
</dbReference>
<dbReference type="EMBL" id="CP061525">
    <property type="protein sequence ID" value="QNV22872.1"/>
    <property type="molecule type" value="Genomic_DNA"/>
</dbReference>
<evidence type="ECO:0000313" key="2">
    <source>
        <dbReference type="EMBL" id="MBD0219419.1"/>
    </source>
</evidence>
<reference evidence="6 8" key="4">
    <citation type="submission" date="2020-09" db="EMBL/GenBank/DDBJ databases">
        <title>Carbapenem-Resistant Acinetobacter baumannii devoid of typical resistance factors.</title>
        <authorList>
            <person name="Hoffmann M."/>
            <person name="Luo Y."/>
            <person name="Strain E."/>
            <person name="Rand H."/>
            <person name="Javkar K.G."/>
        </authorList>
    </citation>
    <scope>NUCLEOTIDE SEQUENCE [LARGE SCALE GENOMIC DNA]</scope>
    <source>
        <strain evidence="6 8">CFSAN093705</strain>
    </source>
</reference>
<evidence type="ECO:0000313" key="6">
    <source>
        <dbReference type="EMBL" id="QNV22872.1"/>
    </source>
</evidence>
<organism evidence="2 9">
    <name type="scientific">Acinetobacter baumannii</name>
    <dbReference type="NCBI Taxonomy" id="470"/>
    <lineage>
        <taxon>Bacteria</taxon>
        <taxon>Pseudomonadati</taxon>
        <taxon>Pseudomonadota</taxon>
        <taxon>Gammaproteobacteria</taxon>
        <taxon>Moraxellales</taxon>
        <taxon>Moraxellaceae</taxon>
        <taxon>Acinetobacter</taxon>
        <taxon>Acinetobacter calcoaceticus/baumannii complex</taxon>
    </lineage>
</organism>
<sequence>MTTMTIVKRDEIENGNLPAAGLRAGADSGNPQLGVQTLAPNAQGNLGIWECQPGGWPVIDRKDTEFCYIISGKATLTDDKTGEAISVSEGDLIILPVGWTGRWDVTETVRKIFTIY</sequence>
<evidence type="ECO:0000313" key="8">
    <source>
        <dbReference type="Proteomes" id="UP000516419"/>
    </source>
</evidence>
<reference evidence="5 7" key="1">
    <citation type="submission" date="2017-04" db="EMBL/GenBank/DDBJ databases">
        <title>Comparison of Acinetobacter baumannii whole genome sequences from two major hospitals in Kuwait.</title>
        <authorList>
            <person name="Nasser K."/>
            <person name="Habibi N."/>
            <person name="Khan M.W."/>
            <person name="Purohit P."/>
            <person name="Al-Obaid I."/>
            <person name="Dhar R."/>
            <person name="Al-Fouzan W."/>
            <person name="Mustafa A.S."/>
        </authorList>
    </citation>
    <scope>NUCLEOTIDE SEQUENCE [LARGE SCALE GENOMIC DNA]</scope>
    <source>
        <strain evidence="5 7">KUFAR57</strain>
    </source>
</reference>
<dbReference type="EMBL" id="NEPB01000022">
    <property type="protein sequence ID" value="PRN34520.1"/>
    <property type="molecule type" value="Genomic_DNA"/>
</dbReference>
<evidence type="ECO:0000313" key="3">
    <source>
        <dbReference type="EMBL" id="MDR8259566.1"/>
    </source>
</evidence>